<accession>A0A4D6LEG3</accession>
<evidence type="ECO:0000313" key="2">
    <source>
        <dbReference type="EMBL" id="QCD86654.1"/>
    </source>
</evidence>
<feature type="region of interest" description="Disordered" evidence="1">
    <location>
        <begin position="51"/>
        <end position="94"/>
    </location>
</feature>
<evidence type="ECO:0000256" key="1">
    <source>
        <dbReference type="SAM" id="MobiDB-lite"/>
    </source>
</evidence>
<feature type="compositionally biased region" description="Low complexity" evidence="1">
    <location>
        <begin position="68"/>
        <end position="94"/>
    </location>
</feature>
<dbReference type="EMBL" id="CP039347">
    <property type="protein sequence ID" value="QCD86654.1"/>
    <property type="molecule type" value="Genomic_DNA"/>
</dbReference>
<evidence type="ECO:0000313" key="3">
    <source>
        <dbReference type="Proteomes" id="UP000501690"/>
    </source>
</evidence>
<protein>
    <submittedName>
        <fullName evidence="2">Uncharacterized protein</fullName>
    </submittedName>
</protein>
<gene>
    <name evidence="2" type="ORF">DEO72_LG3g1178</name>
</gene>
<dbReference type="AlphaFoldDB" id="A0A4D6LEG3"/>
<keyword evidence="3" id="KW-1185">Reference proteome</keyword>
<organism evidence="2 3">
    <name type="scientific">Vigna unguiculata</name>
    <name type="common">Cowpea</name>
    <dbReference type="NCBI Taxonomy" id="3917"/>
    <lineage>
        <taxon>Eukaryota</taxon>
        <taxon>Viridiplantae</taxon>
        <taxon>Streptophyta</taxon>
        <taxon>Embryophyta</taxon>
        <taxon>Tracheophyta</taxon>
        <taxon>Spermatophyta</taxon>
        <taxon>Magnoliopsida</taxon>
        <taxon>eudicotyledons</taxon>
        <taxon>Gunneridae</taxon>
        <taxon>Pentapetalae</taxon>
        <taxon>rosids</taxon>
        <taxon>fabids</taxon>
        <taxon>Fabales</taxon>
        <taxon>Fabaceae</taxon>
        <taxon>Papilionoideae</taxon>
        <taxon>50 kb inversion clade</taxon>
        <taxon>NPAAA clade</taxon>
        <taxon>indigoferoid/millettioid clade</taxon>
        <taxon>Phaseoleae</taxon>
        <taxon>Vigna</taxon>
    </lineage>
</organism>
<name>A0A4D6LEG3_VIGUN</name>
<dbReference type="Proteomes" id="UP000501690">
    <property type="component" value="Linkage Group LG3"/>
</dbReference>
<sequence>MASLRPKFLSSAGNPKVADSPPPSFFFILHAAGTSPLPRTIILSFVFTTSSSEFDAPPRPPILPTKPSFPSNPTLPTSTTTPSFVTSTLPSSEG</sequence>
<proteinExistence type="predicted"/>
<reference evidence="2 3" key="1">
    <citation type="submission" date="2019-04" db="EMBL/GenBank/DDBJ databases">
        <title>An improved genome assembly and genetic linkage map for asparagus bean, Vigna unguiculata ssp. sesquipedialis.</title>
        <authorList>
            <person name="Xia Q."/>
            <person name="Zhang R."/>
            <person name="Dong Y."/>
        </authorList>
    </citation>
    <scope>NUCLEOTIDE SEQUENCE [LARGE SCALE GENOMIC DNA]</scope>
    <source>
        <tissue evidence="2">Leaf</tissue>
    </source>
</reference>